<dbReference type="AlphaFoldDB" id="A0A9X2RFN1"/>
<evidence type="ECO:0000313" key="2">
    <source>
        <dbReference type="EMBL" id="MCP9291837.1"/>
    </source>
</evidence>
<accession>A0A9X2RFN1</accession>
<evidence type="ECO:0000256" key="1">
    <source>
        <dbReference type="SAM" id="SignalP"/>
    </source>
</evidence>
<name>A0A9X2RFN1_9BACT</name>
<proteinExistence type="predicted"/>
<evidence type="ECO:0000313" key="3">
    <source>
        <dbReference type="Proteomes" id="UP001139125"/>
    </source>
</evidence>
<feature type="chain" id="PRO_5040893333" evidence="1">
    <location>
        <begin position="25"/>
        <end position="194"/>
    </location>
</feature>
<dbReference type="EMBL" id="JANDBC010000001">
    <property type="protein sequence ID" value="MCP9291837.1"/>
    <property type="molecule type" value="Genomic_DNA"/>
</dbReference>
<sequence length="194" mass="22850">MQRLTKQFFFFFVMMVMISTAAQAQFEEPDIKKVSKEARAEFQSRFADIKWTGQGFNYNELDRMPAIEIRAVLQGAYGDPTQKVEDIIEKDGYLRDGKSIQFEYWFIIDGYIPMMVLDLEGPFDDGLVYVGASRYVDLMPQVKRTLTKELRETSPKEYVDYFYSPERGQWYKVSYEAGEYKKEEIKKPSHIKTK</sequence>
<organism evidence="2 3">
    <name type="scientific">Gracilimonas sediminicola</name>
    <dbReference type="NCBI Taxonomy" id="2952158"/>
    <lineage>
        <taxon>Bacteria</taxon>
        <taxon>Pseudomonadati</taxon>
        <taxon>Balneolota</taxon>
        <taxon>Balneolia</taxon>
        <taxon>Balneolales</taxon>
        <taxon>Balneolaceae</taxon>
        <taxon>Gracilimonas</taxon>
    </lineage>
</organism>
<comment type="caution">
    <text evidence="2">The sequence shown here is derived from an EMBL/GenBank/DDBJ whole genome shotgun (WGS) entry which is preliminary data.</text>
</comment>
<keyword evidence="1" id="KW-0732">Signal</keyword>
<dbReference type="RefSeq" id="WP_255134699.1">
    <property type="nucleotide sequence ID" value="NZ_JANDBC010000001.1"/>
</dbReference>
<reference evidence="2" key="1">
    <citation type="submission" date="2022-06" db="EMBL/GenBank/DDBJ databases">
        <title>Gracilimonas sp. CAU 1638 isolated from sea sediment.</title>
        <authorList>
            <person name="Kim W."/>
        </authorList>
    </citation>
    <scope>NUCLEOTIDE SEQUENCE</scope>
    <source>
        <strain evidence="2">CAU 1638</strain>
    </source>
</reference>
<dbReference type="Proteomes" id="UP001139125">
    <property type="component" value="Unassembled WGS sequence"/>
</dbReference>
<feature type="signal peptide" evidence="1">
    <location>
        <begin position="1"/>
        <end position="24"/>
    </location>
</feature>
<protein>
    <submittedName>
        <fullName evidence="2">Uncharacterized protein</fullName>
    </submittedName>
</protein>
<keyword evidence="3" id="KW-1185">Reference proteome</keyword>
<gene>
    <name evidence="2" type="ORF">NM125_09650</name>
</gene>